<keyword evidence="2 11" id="KW-0808">Transferase</keyword>
<dbReference type="InterPro" id="IPR043519">
    <property type="entry name" value="NT_sf"/>
</dbReference>
<evidence type="ECO:0000256" key="2">
    <source>
        <dbReference type="ARBA" id="ARBA00022679"/>
    </source>
</evidence>
<keyword evidence="15" id="KW-1185">Reference proteome</keyword>
<comment type="cofactor">
    <cofactor evidence="1">
        <name>Mg(2+)</name>
        <dbReference type="ChEBI" id="CHEBI:18420"/>
    </cofactor>
</comment>
<evidence type="ECO:0000313" key="14">
    <source>
        <dbReference type="EMBL" id="KUO96451.1"/>
    </source>
</evidence>
<keyword evidence="7" id="KW-0692">RNA repair</keyword>
<evidence type="ECO:0000256" key="4">
    <source>
        <dbReference type="ARBA" id="ARBA00022695"/>
    </source>
</evidence>
<dbReference type="InterPro" id="IPR032828">
    <property type="entry name" value="PolyA_RNA-bd"/>
</dbReference>
<keyword evidence="3" id="KW-0819">tRNA processing</keyword>
<keyword evidence="6" id="KW-0547">Nucleotide-binding</keyword>
<reference evidence="14 15" key="1">
    <citation type="submission" date="2015-12" db="EMBL/GenBank/DDBJ databases">
        <title>Draft genome sequence of Acidibacillus ferrooxidans ITV001, isolated from a chalcopyrite acid mine drainage site in Brazil.</title>
        <authorList>
            <person name="Dall'Agnol H."/>
            <person name="Nancucheo I."/>
            <person name="Johnson B."/>
            <person name="Oliveira R."/>
            <person name="Leite L."/>
            <person name="Pylro V."/>
            <person name="Nunes G.L."/>
            <person name="Tzotzos G."/>
            <person name="Fernandes G.R."/>
            <person name="Dutra J."/>
            <person name="Orellana S.C."/>
            <person name="Oliveira G."/>
        </authorList>
    </citation>
    <scope>NUCLEOTIDE SEQUENCE [LARGE SCALE GENOMIC DNA]</scope>
    <source>
        <strain evidence="15">ITV01</strain>
    </source>
</reference>
<keyword evidence="10 11" id="KW-0694">RNA-binding</keyword>
<evidence type="ECO:0000259" key="12">
    <source>
        <dbReference type="Pfam" id="PF01743"/>
    </source>
</evidence>
<dbReference type="PANTHER" id="PTHR47545:SF1">
    <property type="entry name" value="MULTIFUNCTIONAL CCA PROTEIN"/>
    <property type="match status" value="1"/>
</dbReference>
<evidence type="ECO:0000256" key="7">
    <source>
        <dbReference type="ARBA" id="ARBA00022800"/>
    </source>
</evidence>
<dbReference type="RefSeq" id="WP_067713869.1">
    <property type="nucleotide sequence ID" value="NZ_LPVJ01000018.1"/>
</dbReference>
<dbReference type="Gene3D" id="3.30.460.10">
    <property type="entry name" value="Beta Polymerase, domain 2"/>
    <property type="match status" value="1"/>
</dbReference>
<accession>A0A117SY63</accession>
<gene>
    <name evidence="14" type="ORF">ATW55_01010</name>
</gene>
<dbReference type="InterPro" id="IPR050124">
    <property type="entry name" value="tRNA_CCA-adding_enzyme"/>
</dbReference>
<name>A0A117SY63_9BACL</name>
<keyword evidence="9" id="KW-0460">Magnesium</keyword>
<evidence type="ECO:0000256" key="1">
    <source>
        <dbReference type="ARBA" id="ARBA00001946"/>
    </source>
</evidence>
<evidence type="ECO:0008006" key="16">
    <source>
        <dbReference type="Google" id="ProtNLM"/>
    </source>
</evidence>
<sequence length="399" mass="44613">MAHVSDELRDIAQRIAQADGRLYRVGGGVRDAYLGLPAKDEDFCIVGFDEALMQRVLPEAFAVGKSFPVYRLRCGSQVYELALARRERKAGVGHRGFAVEFGREVSLEEDLARRDLTVNAMAVDVLTDEHHDPYGGLQDLKGGILRAVSDAFAEDPLRVYRTARFAAQLSFSVEPRTRALMQELVDELETLSVERVFDEFRKALRTARPLRFFQTLCAASALSPHFAPFAEKAVFYRLENLLNALAAAPDRDEFSDEAIFSVVALSLARDEDVQAFCQRMRVPEVWKTAAILGRQPLFDKCHTLYQRAARVVQRVRQIERCGLTVLGYARVRTIAEGSAQGIAAYAWLLDLAKDLRAIRGEDVMRENPALAGPALGKAIEQRRVARAQNALEMRAERDG</sequence>
<dbReference type="Proteomes" id="UP000053557">
    <property type="component" value="Unassembled WGS sequence"/>
</dbReference>
<dbReference type="GO" id="GO:0005524">
    <property type="term" value="F:ATP binding"/>
    <property type="evidence" value="ECO:0007669"/>
    <property type="project" value="UniProtKB-KW"/>
</dbReference>
<dbReference type="Pfam" id="PF01743">
    <property type="entry name" value="PolyA_pol"/>
    <property type="match status" value="1"/>
</dbReference>
<comment type="similarity">
    <text evidence="11">Belongs to the tRNA nucleotidyltransferase/poly(A) polymerase family.</text>
</comment>
<evidence type="ECO:0000256" key="8">
    <source>
        <dbReference type="ARBA" id="ARBA00022840"/>
    </source>
</evidence>
<evidence type="ECO:0000256" key="5">
    <source>
        <dbReference type="ARBA" id="ARBA00022723"/>
    </source>
</evidence>
<evidence type="ECO:0000313" key="15">
    <source>
        <dbReference type="Proteomes" id="UP000053557"/>
    </source>
</evidence>
<evidence type="ECO:0000256" key="10">
    <source>
        <dbReference type="ARBA" id="ARBA00022884"/>
    </source>
</evidence>
<dbReference type="GO" id="GO:0046872">
    <property type="term" value="F:metal ion binding"/>
    <property type="evidence" value="ECO:0007669"/>
    <property type="project" value="UniProtKB-KW"/>
</dbReference>
<dbReference type="SUPFAM" id="SSF81301">
    <property type="entry name" value="Nucleotidyltransferase"/>
    <property type="match status" value="1"/>
</dbReference>
<dbReference type="AlphaFoldDB" id="A0A117SY63"/>
<feature type="domain" description="Poly A polymerase head" evidence="12">
    <location>
        <begin position="22"/>
        <end position="146"/>
    </location>
</feature>
<dbReference type="GO" id="GO:0003723">
    <property type="term" value="F:RNA binding"/>
    <property type="evidence" value="ECO:0007669"/>
    <property type="project" value="UniProtKB-KW"/>
</dbReference>
<evidence type="ECO:0000256" key="6">
    <source>
        <dbReference type="ARBA" id="ARBA00022741"/>
    </source>
</evidence>
<dbReference type="OrthoDB" id="9805698at2"/>
<feature type="domain" description="tRNA nucleotidyltransferase/poly(A) polymerase RNA and SrmB- binding" evidence="13">
    <location>
        <begin position="171"/>
        <end position="228"/>
    </location>
</feature>
<dbReference type="GO" id="GO:0016779">
    <property type="term" value="F:nucleotidyltransferase activity"/>
    <property type="evidence" value="ECO:0007669"/>
    <property type="project" value="UniProtKB-KW"/>
</dbReference>
<dbReference type="GO" id="GO:0008033">
    <property type="term" value="P:tRNA processing"/>
    <property type="evidence" value="ECO:0007669"/>
    <property type="project" value="UniProtKB-KW"/>
</dbReference>
<organism evidence="14 15">
    <name type="scientific">Ferroacidibacillus organovorans</name>
    <dbReference type="NCBI Taxonomy" id="1765683"/>
    <lineage>
        <taxon>Bacteria</taxon>
        <taxon>Bacillati</taxon>
        <taxon>Bacillota</taxon>
        <taxon>Bacilli</taxon>
        <taxon>Bacillales</taxon>
        <taxon>Alicyclobacillaceae</taxon>
        <taxon>Ferroacidibacillus</taxon>
    </lineage>
</organism>
<dbReference type="CDD" id="cd05398">
    <property type="entry name" value="NT_ClassII-CCAase"/>
    <property type="match status" value="1"/>
</dbReference>
<evidence type="ECO:0000256" key="9">
    <source>
        <dbReference type="ARBA" id="ARBA00022842"/>
    </source>
</evidence>
<keyword evidence="5" id="KW-0479">Metal-binding</keyword>
<evidence type="ECO:0000256" key="3">
    <source>
        <dbReference type="ARBA" id="ARBA00022694"/>
    </source>
</evidence>
<protein>
    <recommendedName>
        <fullName evidence="16">Poly A polymerase head domain-containing protein</fullName>
    </recommendedName>
</protein>
<comment type="caution">
    <text evidence="14">The sequence shown here is derived from an EMBL/GenBank/DDBJ whole genome shotgun (WGS) entry which is preliminary data.</text>
</comment>
<evidence type="ECO:0000259" key="13">
    <source>
        <dbReference type="Pfam" id="PF12627"/>
    </source>
</evidence>
<dbReference type="PANTHER" id="PTHR47545">
    <property type="entry name" value="MULTIFUNCTIONAL CCA PROTEIN"/>
    <property type="match status" value="1"/>
</dbReference>
<dbReference type="EMBL" id="LPVJ01000018">
    <property type="protein sequence ID" value="KUO96451.1"/>
    <property type="molecule type" value="Genomic_DNA"/>
</dbReference>
<dbReference type="SUPFAM" id="SSF81891">
    <property type="entry name" value="Poly A polymerase C-terminal region-like"/>
    <property type="match status" value="1"/>
</dbReference>
<keyword evidence="4" id="KW-0548">Nucleotidyltransferase</keyword>
<proteinExistence type="inferred from homology"/>
<keyword evidence="8" id="KW-0067">ATP-binding</keyword>
<dbReference type="Pfam" id="PF12627">
    <property type="entry name" value="PolyA_pol_RNAbd"/>
    <property type="match status" value="1"/>
</dbReference>
<dbReference type="Gene3D" id="1.10.3090.10">
    <property type="entry name" value="cca-adding enzyme, domain 2"/>
    <property type="match status" value="1"/>
</dbReference>
<evidence type="ECO:0000256" key="11">
    <source>
        <dbReference type="RuleBase" id="RU003953"/>
    </source>
</evidence>
<dbReference type="GO" id="GO:0042245">
    <property type="term" value="P:RNA repair"/>
    <property type="evidence" value="ECO:0007669"/>
    <property type="project" value="UniProtKB-KW"/>
</dbReference>
<dbReference type="InterPro" id="IPR002646">
    <property type="entry name" value="PolA_pol_head_dom"/>
</dbReference>